<dbReference type="GeneID" id="54288200"/>
<keyword evidence="2" id="KW-1185">Reference proteome</keyword>
<dbReference type="AlphaFoldDB" id="A0A6A5YA87"/>
<dbReference type="EMBL" id="ML978066">
    <property type="protein sequence ID" value="KAF2022358.1"/>
    <property type="molecule type" value="Genomic_DNA"/>
</dbReference>
<protein>
    <submittedName>
        <fullName evidence="1">Uncharacterized protein</fullName>
    </submittedName>
</protein>
<accession>A0A6A5YA87</accession>
<dbReference type="RefSeq" id="XP_033390697.1">
    <property type="nucleotide sequence ID" value="XM_033530803.1"/>
</dbReference>
<sequence length="303" mass="35227">MSNPPHLLVPREPTKTSLNVQQPIAEQLQSPLFSQIPAELRNHIFKLALQPYQDPLDFYPRETYYTRPGTLGKSRIATELLCTCKRIYLETKDLPPQHDTTVTFYGGESERVPRHYISVGDMLVPTWFQKLSASQVGEIQHLRLVSQLYAFKAMCSAVFFDPFSREDKRGALAPSTVTITIRYTDFWGWEHDVMLHLRGLDPTSLVVPESVTKIELELEQREGKREDLEGIIAGIPEEKEHWKFKRKDGRFLVVQDDVREWRWIGPTKFIGITHWHHPKGNEMPMFVKVLTFLLQEDPYQGRI</sequence>
<evidence type="ECO:0000313" key="1">
    <source>
        <dbReference type="EMBL" id="KAF2022358.1"/>
    </source>
</evidence>
<reference evidence="1" key="1">
    <citation type="journal article" date="2020" name="Stud. Mycol.">
        <title>101 Dothideomycetes genomes: a test case for predicting lifestyles and emergence of pathogens.</title>
        <authorList>
            <person name="Haridas S."/>
            <person name="Albert R."/>
            <person name="Binder M."/>
            <person name="Bloem J."/>
            <person name="Labutti K."/>
            <person name="Salamov A."/>
            <person name="Andreopoulos B."/>
            <person name="Baker S."/>
            <person name="Barry K."/>
            <person name="Bills G."/>
            <person name="Bluhm B."/>
            <person name="Cannon C."/>
            <person name="Castanera R."/>
            <person name="Culley D."/>
            <person name="Daum C."/>
            <person name="Ezra D."/>
            <person name="Gonzalez J."/>
            <person name="Henrissat B."/>
            <person name="Kuo A."/>
            <person name="Liang C."/>
            <person name="Lipzen A."/>
            <person name="Lutzoni F."/>
            <person name="Magnuson J."/>
            <person name="Mondo S."/>
            <person name="Nolan M."/>
            <person name="Ohm R."/>
            <person name="Pangilinan J."/>
            <person name="Park H.-J."/>
            <person name="Ramirez L."/>
            <person name="Alfaro M."/>
            <person name="Sun H."/>
            <person name="Tritt A."/>
            <person name="Yoshinaga Y."/>
            <person name="Zwiers L.-H."/>
            <person name="Turgeon B."/>
            <person name="Goodwin S."/>
            <person name="Spatafora J."/>
            <person name="Crous P."/>
            <person name="Grigoriev I."/>
        </authorList>
    </citation>
    <scope>NUCLEOTIDE SEQUENCE</scope>
    <source>
        <strain evidence="1">CBS 175.79</strain>
    </source>
</reference>
<organism evidence="1 2">
    <name type="scientific">Aaosphaeria arxii CBS 175.79</name>
    <dbReference type="NCBI Taxonomy" id="1450172"/>
    <lineage>
        <taxon>Eukaryota</taxon>
        <taxon>Fungi</taxon>
        <taxon>Dikarya</taxon>
        <taxon>Ascomycota</taxon>
        <taxon>Pezizomycotina</taxon>
        <taxon>Dothideomycetes</taxon>
        <taxon>Pleosporomycetidae</taxon>
        <taxon>Pleosporales</taxon>
        <taxon>Pleosporales incertae sedis</taxon>
        <taxon>Aaosphaeria</taxon>
    </lineage>
</organism>
<dbReference type="Proteomes" id="UP000799778">
    <property type="component" value="Unassembled WGS sequence"/>
</dbReference>
<gene>
    <name evidence="1" type="ORF">BU24DRAFT_447147</name>
</gene>
<proteinExistence type="predicted"/>
<dbReference type="OrthoDB" id="288942at2759"/>
<evidence type="ECO:0000313" key="2">
    <source>
        <dbReference type="Proteomes" id="UP000799778"/>
    </source>
</evidence>
<name>A0A6A5YA87_9PLEO</name>